<dbReference type="Proteomes" id="UP000217758">
    <property type="component" value="Chromosome"/>
</dbReference>
<dbReference type="InterPro" id="IPR005325">
    <property type="entry name" value="DUF308_memb"/>
</dbReference>
<sequence length="122" mass="13667">MVAYFSVPKELRSPIYLCQGIINLLLAVYLITYGFIALPIVIPTILGIWLIVESFVAFFKGNRLGLIFPIIGNHIMWIAILTFVLGLVILFNPVATGVFVIYLIAFAFLIAGFVYIIEAFHK</sequence>
<keyword evidence="1" id="KW-0472">Membrane</keyword>
<evidence type="ECO:0000313" key="3">
    <source>
        <dbReference type="Proteomes" id="UP000217758"/>
    </source>
</evidence>
<reference evidence="2 3" key="1">
    <citation type="journal article" date="2016" name="Microbiol. Immunol.">
        <title>Complete genome sequence of Streptococcus troglodytae TKU31 isolated from the oral cavity of a chimpanzee (Pan troglodytes).</title>
        <authorList>
            <person name="Okamoto M."/>
            <person name="Naito M."/>
            <person name="Miyanohara M."/>
            <person name="Imai S."/>
            <person name="Nomura Y."/>
            <person name="Saito W."/>
            <person name="Momoi Y."/>
            <person name="Takada K."/>
            <person name="Miyabe-Nishiwaki T."/>
            <person name="Tomonaga M."/>
            <person name="Hanada N."/>
        </authorList>
    </citation>
    <scope>NUCLEOTIDE SEQUENCE [LARGE SCALE GENOMIC DNA]</scope>
    <source>
        <strain evidence="3">TKU 31</strain>
    </source>
</reference>
<dbReference type="AlphaFoldDB" id="A0A1L7LH10"/>
<evidence type="ECO:0000313" key="2">
    <source>
        <dbReference type="EMBL" id="BAQ23429.1"/>
    </source>
</evidence>
<dbReference type="EMBL" id="AP014612">
    <property type="protein sequence ID" value="BAQ23429.1"/>
    <property type="molecule type" value="Genomic_DNA"/>
</dbReference>
<keyword evidence="3" id="KW-1185">Reference proteome</keyword>
<name>A0A1L7LH10_9STRE</name>
<dbReference type="Pfam" id="PF03729">
    <property type="entry name" value="DUF308"/>
    <property type="match status" value="1"/>
</dbReference>
<dbReference type="KEGG" id="strg:SRT_01680"/>
<proteinExistence type="predicted"/>
<accession>A0A1L7LH10</accession>
<gene>
    <name evidence="2" type="ORF">SRT_01680</name>
</gene>
<protein>
    <recommendedName>
        <fullName evidence="4">DUF308 domain-containing protein</fullName>
    </recommendedName>
</protein>
<feature type="transmembrane region" description="Helical" evidence="1">
    <location>
        <begin position="20"/>
        <end position="52"/>
    </location>
</feature>
<feature type="transmembrane region" description="Helical" evidence="1">
    <location>
        <begin position="64"/>
        <end position="91"/>
    </location>
</feature>
<feature type="transmembrane region" description="Helical" evidence="1">
    <location>
        <begin position="97"/>
        <end position="117"/>
    </location>
</feature>
<evidence type="ECO:0008006" key="4">
    <source>
        <dbReference type="Google" id="ProtNLM"/>
    </source>
</evidence>
<evidence type="ECO:0000256" key="1">
    <source>
        <dbReference type="SAM" id="Phobius"/>
    </source>
</evidence>
<keyword evidence="1" id="KW-1133">Transmembrane helix</keyword>
<keyword evidence="1" id="KW-0812">Transmembrane</keyword>
<organism evidence="2 3">
    <name type="scientific">Streptococcus troglodytae</name>
    <dbReference type="NCBI Taxonomy" id="1111760"/>
    <lineage>
        <taxon>Bacteria</taxon>
        <taxon>Bacillati</taxon>
        <taxon>Bacillota</taxon>
        <taxon>Bacilli</taxon>
        <taxon>Lactobacillales</taxon>
        <taxon>Streptococcaceae</taxon>
        <taxon>Streptococcus</taxon>
    </lineage>
</organism>